<dbReference type="InterPro" id="IPR001647">
    <property type="entry name" value="HTH_TetR"/>
</dbReference>
<evidence type="ECO:0000256" key="1">
    <source>
        <dbReference type="ARBA" id="ARBA00023125"/>
    </source>
</evidence>
<dbReference type="PROSITE" id="PS50977">
    <property type="entry name" value="HTH_TETR_2"/>
    <property type="match status" value="1"/>
</dbReference>
<evidence type="ECO:0000259" key="3">
    <source>
        <dbReference type="PROSITE" id="PS50977"/>
    </source>
</evidence>
<gene>
    <name evidence="4" type="ordered locus">FraEuI1c_1593</name>
</gene>
<organism evidence="4 5">
    <name type="scientific">Pseudofrankia inefficax (strain DSM 45817 / CECT 9037 / DDB 130130 / EuI1c)</name>
    <name type="common">Frankia inefficax</name>
    <dbReference type="NCBI Taxonomy" id="298654"/>
    <lineage>
        <taxon>Bacteria</taxon>
        <taxon>Bacillati</taxon>
        <taxon>Actinomycetota</taxon>
        <taxon>Actinomycetes</taxon>
        <taxon>Frankiales</taxon>
        <taxon>Frankiaceae</taxon>
        <taxon>Pseudofrankia</taxon>
    </lineage>
</organism>
<evidence type="ECO:0000256" key="2">
    <source>
        <dbReference type="PROSITE-ProRule" id="PRU00335"/>
    </source>
</evidence>
<dbReference type="HOGENOM" id="CLU_069356_23_1_11"/>
<dbReference type="SUPFAM" id="SSF46689">
    <property type="entry name" value="Homeodomain-like"/>
    <property type="match status" value="1"/>
</dbReference>
<dbReference type="Pfam" id="PF00440">
    <property type="entry name" value="TetR_N"/>
    <property type="match status" value="1"/>
</dbReference>
<dbReference type="SUPFAM" id="SSF48498">
    <property type="entry name" value="Tetracyclin repressor-like, C-terminal domain"/>
    <property type="match status" value="1"/>
</dbReference>
<feature type="DNA-binding region" description="H-T-H motif" evidence="2">
    <location>
        <begin position="33"/>
        <end position="52"/>
    </location>
</feature>
<protein>
    <submittedName>
        <fullName evidence="4">Regulatory protein TetR</fullName>
    </submittedName>
</protein>
<keyword evidence="5" id="KW-1185">Reference proteome</keyword>
<dbReference type="InterPro" id="IPR050109">
    <property type="entry name" value="HTH-type_TetR-like_transc_reg"/>
</dbReference>
<dbReference type="InParanoid" id="E3J8R9"/>
<reference evidence="4 5" key="1">
    <citation type="submission" date="2010-10" db="EMBL/GenBank/DDBJ databases">
        <title>Complete sequence of Frankia sp. EuI1c.</title>
        <authorList>
            <consortium name="US DOE Joint Genome Institute"/>
            <person name="Lucas S."/>
            <person name="Copeland A."/>
            <person name="Lapidus A."/>
            <person name="Cheng J.-F."/>
            <person name="Bruce D."/>
            <person name="Goodwin L."/>
            <person name="Pitluck S."/>
            <person name="Chertkov O."/>
            <person name="Detter J.C."/>
            <person name="Han C."/>
            <person name="Tapia R."/>
            <person name="Land M."/>
            <person name="Hauser L."/>
            <person name="Jeffries C."/>
            <person name="Kyrpides N."/>
            <person name="Ivanova N."/>
            <person name="Mikhailova N."/>
            <person name="Beauchemin N."/>
            <person name="Sen A."/>
            <person name="Sur S.A."/>
            <person name="Gtari M."/>
            <person name="Wall L."/>
            <person name="Tisa L."/>
            <person name="Woyke T."/>
        </authorList>
    </citation>
    <scope>NUCLEOTIDE SEQUENCE [LARGE SCALE GENOMIC DNA]</scope>
    <source>
        <strain evidence="5">DSM 45817 / CECT 9037 / EuI1c</strain>
    </source>
</reference>
<sequence length="204" mass="21475">MPAVVKDDRRGARERLLEAASRLFYAEGVHTVGIDRIIDEAGVAKASLYKTFGSKDALIQAYLQGRHDGVTRRISAAVARVDDPREKVLTVFEAQGTMFAEPGYRGCAFVAATAEASPTGTIDDAATAFRAWMRALFVGLATAAGAPDPATLGRRLHLLYDGASLSARMDRDPTVAADARAAAETLLDAALAGLTGPRVGSVLS</sequence>
<proteinExistence type="predicted"/>
<accession>E3J8R9</accession>
<dbReference type="Gene3D" id="1.10.357.10">
    <property type="entry name" value="Tetracycline Repressor, domain 2"/>
    <property type="match status" value="1"/>
</dbReference>
<dbReference type="PRINTS" id="PR00455">
    <property type="entry name" value="HTHTETR"/>
</dbReference>
<dbReference type="EMBL" id="CP002299">
    <property type="protein sequence ID" value="ADP79652.1"/>
    <property type="molecule type" value="Genomic_DNA"/>
</dbReference>
<dbReference type="Proteomes" id="UP000002484">
    <property type="component" value="Chromosome"/>
</dbReference>
<dbReference type="RefSeq" id="WP_013422771.1">
    <property type="nucleotide sequence ID" value="NC_014666.1"/>
</dbReference>
<dbReference type="STRING" id="298654.FraEuI1c_1593"/>
<dbReference type="PANTHER" id="PTHR30055">
    <property type="entry name" value="HTH-TYPE TRANSCRIPTIONAL REGULATOR RUTR"/>
    <property type="match status" value="1"/>
</dbReference>
<name>E3J8R9_PSEI1</name>
<dbReference type="PANTHER" id="PTHR30055:SF200">
    <property type="entry name" value="HTH-TYPE TRANSCRIPTIONAL REPRESSOR BDCR"/>
    <property type="match status" value="1"/>
</dbReference>
<dbReference type="InterPro" id="IPR009057">
    <property type="entry name" value="Homeodomain-like_sf"/>
</dbReference>
<feature type="domain" description="HTH tetR-type" evidence="3">
    <location>
        <begin position="10"/>
        <end position="70"/>
    </location>
</feature>
<dbReference type="AlphaFoldDB" id="E3J8R9"/>
<evidence type="ECO:0000313" key="5">
    <source>
        <dbReference type="Proteomes" id="UP000002484"/>
    </source>
</evidence>
<dbReference type="GO" id="GO:0000976">
    <property type="term" value="F:transcription cis-regulatory region binding"/>
    <property type="evidence" value="ECO:0007669"/>
    <property type="project" value="TreeGrafter"/>
</dbReference>
<dbReference type="eggNOG" id="COG1309">
    <property type="taxonomic scope" value="Bacteria"/>
</dbReference>
<dbReference type="KEGG" id="fri:FraEuI1c_1593"/>
<dbReference type="OrthoDB" id="4214267at2"/>
<evidence type="ECO:0000313" key="4">
    <source>
        <dbReference type="EMBL" id="ADP79652.1"/>
    </source>
</evidence>
<dbReference type="InterPro" id="IPR036271">
    <property type="entry name" value="Tet_transcr_reg_TetR-rel_C_sf"/>
</dbReference>
<dbReference type="GO" id="GO:0003700">
    <property type="term" value="F:DNA-binding transcription factor activity"/>
    <property type="evidence" value="ECO:0007669"/>
    <property type="project" value="TreeGrafter"/>
</dbReference>
<keyword evidence="1 2" id="KW-0238">DNA-binding</keyword>